<dbReference type="OrthoDB" id="69964at2759"/>
<dbReference type="Pfam" id="PF24919">
    <property type="entry name" value="Mug62"/>
    <property type="match status" value="1"/>
</dbReference>
<feature type="region of interest" description="Disordered" evidence="1">
    <location>
        <begin position="100"/>
        <end position="160"/>
    </location>
</feature>
<dbReference type="FunCoup" id="A0A1C7N6P6">
    <property type="interactions" value="141"/>
</dbReference>
<dbReference type="Gene3D" id="3.40.50.12780">
    <property type="entry name" value="N-terminal domain of ligase-like"/>
    <property type="match status" value="2"/>
</dbReference>
<dbReference type="Pfam" id="PF00501">
    <property type="entry name" value="AMP-binding"/>
    <property type="match status" value="2"/>
</dbReference>
<dbReference type="InterPro" id="IPR000873">
    <property type="entry name" value="AMP-dep_synth/lig_dom"/>
</dbReference>
<dbReference type="GO" id="GO:0005829">
    <property type="term" value="C:cytosol"/>
    <property type="evidence" value="ECO:0007669"/>
    <property type="project" value="TreeGrafter"/>
</dbReference>
<dbReference type="PANTHER" id="PTHR22754:SF32">
    <property type="entry name" value="DISCO-INTERACTING PROTEIN 2"/>
    <property type="match status" value="1"/>
</dbReference>
<gene>
    <name evidence="5" type="ORF">A0J61_07170</name>
</gene>
<dbReference type="PANTHER" id="PTHR22754">
    <property type="entry name" value="DISCO-INTERACTING PROTEIN 2 DIP2 -RELATED"/>
    <property type="match status" value="1"/>
</dbReference>
<dbReference type="SUPFAM" id="SSF56801">
    <property type="entry name" value="Acetyl-CoA synthetase-like"/>
    <property type="match status" value="2"/>
</dbReference>
<feature type="domain" description="Meiotically up-regulated gene 62 protein-like alpha-beta" evidence="4">
    <location>
        <begin position="878"/>
        <end position="1011"/>
    </location>
</feature>
<evidence type="ECO:0000259" key="3">
    <source>
        <dbReference type="Pfam" id="PF23024"/>
    </source>
</evidence>
<dbReference type="InterPro" id="IPR045851">
    <property type="entry name" value="AMP-bd_C_sf"/>
</dbReference>
<dbReference type="InterPro" id="IPR042099">
    <property type="entry name" value="ANL_N_sf"/>
</dbReference>
<name>A0A1C7N6P6_9FUNG</name>
<evidence type="ECO:0000313" key="5">
    <source>
        <dbReference type="EMBL" id="OBZ84780.1"/>
    </source>
</evidence>
<feature type="domain" description="AMP-dependent synthetase/ligase" evidence="2">
    <location>
        <begin position="1075"/>
        <end position="1501"/>
    </location>
</feature>
<feature type="region of interest" description="Disordered" evidence="1">
    <location>
        <begin position="1"/>
        <end position="42"/>
    </location>
</feature>
<evidence type="ECO:0000259" key="2">
    <source>
        <dbReference type="Pfam" id="PF00501"/>
    </source>
</evidence>
<reference evidence="5 6" key="1">
    <citation type="submission" date="2016-03" db="EMBL/GenBank/DDBJ databases">
        <title>Choanephora cucurbitarum.</title>
        <authorList>
            <person name="Min B."/>
            <person name="Park H."/>
            <person name="Park J.-H."/>
            <person name="Shin H.-D."/>
            <person name="Choi I.-G."/>
        </authorList>
    </citation>
    <scope>NUCLEOTIDE SEQUENCE [LARGE SCALE GENOMIC DNA]</scope>
    <source>
        <strain evidence="5 6">KUS-F28377</strain>
    </source>
</reference>
<dbReference type="STRING" id="101091.A0A1C7N6P6"/>
<keyword evidence="6" id="KW-1185">Reference proteome</keyword>
<feature type="compositionally biased region" description="Pro residues" evidence="1">
    <location>
        <begin position="102"/>
        <end position="112"/>
    </location>
</feature>
<organism evidence="5 6">
    <name type="scientific">Choanephora cucurbitarum</name>
    <dbReference type="NCBI Taxonomy" id="101091"/>
    <lineage>
        <taxon>Eukaryota</taxon>
        <taxon>Fungi</taxon>
        <taxon>Fungi incertae sedis</taxon>
        <taxon>Mucoromycota</taxon>
        <taxon>Mucoromycotina</taxon>
        <taxon>Mucoromycetes</taxon>
        <taxon>Mucorales</taxon>
        <taxon>Mucorineae</taxon>
        <taxon>Choanephoraceae</taxon>
        <taxon>Choanephoroideae</taxon>
        <taxon>Choanephora</taxon>
    </lineage>
</organism>
<dbReference type="InParanoid" id="A0A1C7N6P6"/>
<sequence length="1750" mass="195605">MSYPNARPISNNFYSQPPPRPYMMDGNNYRPQAYPNRPVFDPRVPARPMLNNGYPMRPTMNGYRPPMAPYANPQQPGNMYHPRPQNMYGGYRPAPPVAAAAVPPPPPPPPPSSSAASVMGSPKQSHQPIVSSGSSVINAPVGSTNMGTPKQPQQFHSRSTSIDSRLDFSHMNAYPPSIRQNMEMSAEPESLDWGKLSKSERGEGVTELHEETGCCFMYKLETTSQVSYRPTHAREGSIMTVPKSVSSGVGGGNGGYVDCSGIQRLRSNVNIGRSRYRDSYMATSFKAIEPPPQPRLILNDPADQAYLADLAGRQMTPLKGRSIPFELYDSDNKTILTSFNNLAQVLRFRALKSERTKDAFTLLDNRGKEPDTLSWDKLNARAQKIAQTLSQKGKVRVGDRVALIYRKSEVLEFIPALLGCFLAGVTAVPINTADDLSELAFVLSLANIRLILTTDHNQRAFAKDMQAKNVELPGNIQWWKTNDMGGWYPSKKESDYPPIHTPDIAYIEYAKATNGELKGVTVTHNSIMEQCAAFHAASTETIVNLNGQDGLDVKPRFKVRQPDVVVSYFEPRQQIGLILSVLQSIYTGNLTILLSGSVVESPAAWIYVLSKYQATMALTDYASLKFITQYFTTNPKEIKSHSRKVTPDLSCLRYLIVDTNIVQPELHQLIADKLLEPLGCTDNPLGVICPILSLPEHGGKIISMRDNLGPAYTEESVEVADEDEQNHSHPFKTTRSVLAPGGSRDTFACLFDAQALRRNRVMVLAAGSEAKKAENINEPDRVLIESFGFCMPKTNVAIVNPDTATLCPPDTLGEIWIDSPSVNGGFWALPKHTESIFHAHPVAVQPETSYPEVCKESYLRTGLCGTIIGGRLFVLGPYEDRIRQYHLGTEPSAEDIYFSSELLATVNKRARIDNAIFEILVKNQHLPVIVCESNISRSELAKLADEVDEALIDFHGLRAYAILFVKENGLPRQKIHGRKTIHPLMAKKQFIYGQLNIRYIKIDVHRTIFNLATNIDPLNNVWLSGLAYDKAVRTGAIVHHPQRQHTGLEQVRSVIDERTDYDVSRFTNIVDILQWRTKLYPEEVAFTLSTLSGQTINTKTFTWRKVNYKSAAVAAYLSKRGLTRGKRVLILIPFGIDYVFCMYACLAMGVVPVPIEPVEPQLQPQHIHEFVEQLIESCKDLSIAAILTNSVGEDVLKSNTVKAAYKQLSPNGFKQPETINVSKASKQHRLLGKESGFTVRPEWITSNRHQPALITMHNSSDGRRLYAHLSHDTILNQCRTQKMTCQMRFQRGIVTTGLGTYDGLGLLHALFCGVYVGCSTVMIPSTDFYTNPASFFESLQRHKAKDAFLTNALVQFAMNRMHTSDSRHIVLKGVQNIMLANDNRPKPLLYQHMVRYFARYRLDKESINTVYSHVANPMITTRSYMLLEPIALSVDPFWLRQGIVRAMSPEEEPHGILLNDSGIVPSNTMIAIVNPETCTLCPSHVVGEIWVSSDSNAKTFYGLDDASHAQRFEASIAGQDPHVKYVRTGDLGFLWNVRRRMDHGMQPMLEEGQCLYVLGPMSEAVYRSGLIHYPLDVELSIERCHPMIPAGGSIVFQYKDDVVAVVSIKSNEHALSAVPLVVNAVLEHHSFLVDVVVIVQPNHFPRSRYGDKVRRKALSQYVERKLTALCIKRITTHQQDSYLLSQWTQSQLSLNDMNETMSVRSMRQAPSIPDLHSEFDRQSPAQTLIRQNTIGSSTSYHTEYVPQSPL</sequence>
<dbReference type="Pfam" id="PF23024">
    <property type="entry name" value="AMP-dom_DIP2-like"/>
    <property type="match status" value="1"/>
</dbReference>
<dbReference type="InterPro" id="IPR056881">
    <property type="entry name" value="Mug62_dom"/>
</dbReference>
<protein>
    <submittedName>
        <fullName evidence="5">Uncharacterized protein C56F8.02</fullName>
    </submittedName>
</protein>
<evidence type="ECO:0000313" key="6">
    <source>
        <dbReference type="Proteomes" id="UP000093000"/>
    </source>
</evidence>
<dbReference type="Proteomes" id="UP000093000">
    <property type="component" value="Unassembled WGS sequence"/>
</dbReference>
<evidence type="ECO:0000256" key="1">
    <source>
        <dbReference type="SAM" id="MobiDB-lite"/>
    </source>
</evidence>
<dbReference type="Gene3D" id="3.30.300.30">
    <property type="match status" value="1"/>
</dbReference>
<accession>A0A1C7N6P6</accession>
<dbReference type="InterPro" id="IPR025110">
    <property type="entry name" value="AMP-bd_C"/>
</dbReference>
<comment type="caution">
    <text evidence="5">The sequence shown here is derived from an EMBL/GenBank/DDBJ whole genome shotgun (WGS) entry which is preliminary data.</text>
</comment>
<dbReference type="EMBL" id="LUGH01000470">
    <property type="protein sequence ID" value="OBZ84780.1"/>
    <property type="molecule type" value="Genomic_DNA"/>
</dbReference>
<feature type="domain" description="AMP-dependent synthetase/ligase" evidence="2">
    <location>
        <begin position="354"/>
        <end position="726"/>
    </location>
</feature>
<evidence type="ECO:0000259" key="4">
    <source>
        <dbReference type="Pfam" id="PF24919"/>
    </source>
</evidence>
<feature type="compositionally biased region" description="Polar residues" evidence="1">
    <location>
        <begin position="122"/>
        <end position="160"/>
    </location>
</feature>
<feature type="domain" description="AMP-binding enzyme C-terminal" evidence="3">
    <location>
        <begin position="1563"/>
        <end position="1668"/>
    </location>
</feature>
<proteinExistence type="predicted"/>